<evidence type="ECO:0000256" key="4">
    <source>
        <dbReference type="ARBA" id="ARBA00023136"/>
    </source>
</evidence>
<dbReference type="EMBL" id="CP068224">
    <property type="protein sequence ID" value="QQT55886.1"/>
    <property type="molecule type" value="Genomic_DNA"/>
</dbReference>
<dbReference type="Pfam" id="PF13564">
    <property type="entry name" value="DoxX_2"/>
    <property type="match status" value="1"/>
</dbReference>
<evidence type="ECO:0000313" key="7">
    <source>
        <dbReference type="Proteomes" id="UP000595498"/>
    </source>
</evidence>
<feature type="transmembrane region" description="Helical" evidence="5">
    <location>
        <begin position="75"/>
        <end position="93"/>
    </location>
</feature>
<accession>A0ABX7CUX4</accession>
<name>A0ABX7CUX4_SPHMU</name>
<keyword evidence="2 5" id="KW-0812">Transmembrane</keyword>
<keyword evidence="7" id="KW-1185">Reference proteome</keyword>
<evidence type="ECO:0000313" key="6">
    <source>
        <dbReference type="EMBL" id="QQT55886.1"/>
    </source>
</evidence>
<keyword evidence="3 5" id="KW-1133">Transmembrane helix</keyword>
<feature type="transmembrane region" description="Helical" evidence="5">
    <location>
        <begin position="99"/>
        <end position="116"/>
    </location>
</feature>
<proteinExistence type="predicted"/>
<sequence>MNISFKTIAYWLCYAWYLYIIAPSAIKKIIQHSGMMQSMQSLGFEKTWTIAIGIAEIMGVLLIIAGLYKSQLRTLGILLLFPFAIGAFTAHMAHQEYFHFYNSLIMCFLSFILLCFDERININLSPIVKEVK</sequence>
<feature type="transmembrane region" description="Helical" evidence="5">
    <location>
        <begin position="7"/>
        <end position="26"/>
    </location>
</feature>
<feature type="transmembrane region" description="Helical" evidence="5">
    <location>
        <begin position="46"/>
        <end position="68"/>
    </location>
</feature>
<evidence type="ECO:0000256" key="2">
    <source>
        <dbReference type="ARBA" id="ARBA00022692"/>
    </source>
</evidence>
<comment type="subcellular location">
    <subcellularLocation>
        <location evidence="1">Membrane</location>
        <topology evidence="1">Multi-pass membrane protein</topology>
    </subcellularLocation>
</comment>
<evidence type="ECO:0000256" key="1">
    <source>
        <dbReference type="ARBA" id="ARBA00004141"/>
    </source>
</evidence>
<keyword evidence="4 5" id="KW-0472">Membrane</keyword>
<reference evidence="6 7" key="1">
    <citation type="submission" date="2021-01" db="EMBL/GenBank/DDBJ databases">
        <title>FDA dAtabase for Regulatory Grade micrObial Sequences (FDA-ARGOS): Supporting development and validation of Infectious Disease Dx tests.</title>
        <authorList>
            <person name="Sproer C."/>
            <person name="Gronow S."/>
            <person name="Severitt S."/>
            <person name="Schroder I."/>
            <person name="Tallon L."/>
            <person name="Sadzewicz L."/>
            <person name="Zhao X."/>
            <person name="Boylan J."/>
            <person name="Ott S."/>
            <person name="Bowen H."/>
            <person name="Vavikolanu K."/>
            <person name="Mehta A."/>
            <person name="Aluvathingal J."/>
            <person name="Nadendla S."/>
            <person name="Lowell S."/>
            <person name="Myers T."/>
            <person name="Yan Y."/>
            <person name="Sichtig H."/>
        </authorList>
    </citation>
    <scope>NUCLEOTIDE SEQUENCE [LARGE SCALE GENOMIC DNA]</scope>
    <source>
        <strain evidence="6 7">FDAARGOS_1141</strain>
    </source>
</reference>
<organism evidence="6 7">
    <name type="scientific">Sphingobacterium multivorum</name>
    <dbReference type="NCBI Taxonomy" id="28454"/>
    <lineage>
        <taxon>Bacteria</taxon>
        <taxon>Pseudomonadati</taxon>
        <taxon>Bacteroidota</taxon>
        <taxon>Sphingobacteriia</taxon>
        <taxon>Sphingobacteriales</taxon>
        <taxon>Sphingobacteriaceae</taxon>
        <taxon>Sphingobacterium</taxon>
    </lineage>
</organism>
<gene>
    <name evidence="6" type="ORF">I6I98_11755</name>
</gene>
<evidence type="ECO:0000256" key="5">
    <source>
        <dbReference type="SAM" id="Phobius"/>
    </source>
</evidence>
<protein>
    <submittedName>
        <fullName evidence="6">DoxX family protein</fullName>
    </submittedName>
</protein>
<dbReference type="Proteomes" id="UP000595498">
    <property type="component" value="Chromosome"/>
</dbReference>
<dbReference type="InterPro" id="IPR032808">
    <property type="entry name" value="DoxX"/>
</dbReference>
<evidence type="ECO:0000256" key="3">
    <source>
        <dbReference type="ARBA" id="ARBA00022989"/>
    </source>
</evidence>